<evidence type="ECO:0000313" key="3">
    <source>
        <dbReference type="Proteomes" id="UP001590951"/>
    </source>
</evidence>
<organism evidence="2 3">
    <name type="scientific">Lepraria finkii</name>
    <dbReference type="NCBI Taxonomy" id="1340010"/>
    <lineage>
        <taxon>Eukaryota</taxon>
        <taxon>Fungi</taxon>
        <taxon>Dikarya</taxon>
        <taxon>Ascomycota</taxon>
        <taxon>Pezizomycotina</taxon>
        <taxon>Lecanoromycetes</taxon>
        <taxon>OSLEUM clade</taxon>
        <taxon>Lecanoromycetidae</taxon>
        <taxon>Lecanorales</taxon>
        <taxon>Lecanorineae</taxon>
        <taxon>Stereocaulaceae</taxon>
        <taxon>Lepraria</taxon>
    </lineage>
</organism>
<feature type="compositionally biased region" description="Low complexity" evidence="1">
    <location>
        <begin position="64"/>
        <end position="79"/>
    </location>
</feature>
<protein>
    <submittedName>
        <fullName evidence="2">Uncharacterized protein</fullName>
    </submittedName>
</protein>
<reference evidence="2 3" key="1">
    <citation type="submission" date="2024-09" db="EMBL/GenBank/DDBJ databases">
        <title>Rethinking Asexuality: The Enigmatic Case of Functional Sexual Genes in Lepraria (Stereocaulaceae).</title>
        <authorList>
            <person name="Doellman M."/>
            <person name="Sun Y."/>
            <person name="Barcenas-Pena A."/>
            <person name="Lumbsch H.T."/>
            <person name="Grewe F."/>
        </authorList>
    </citation>
    <scope>NUCLEOTIDE SEQUENCE [LARGE SCALE GENOMIC DNA]</scope>
    <source>
        <strain evidence="2 3">Grewe 0041</strain>
    </source>
</reference>
<name>A0ABR4AQK7_9LECA</name>
<keyword evidence="3" id="KW-1185">Reference proteome</keyword>
<accession>A0ABR4AQK7</accession>
<comment type="caution">
    <text evidence="2">The sequence shown here is derived from an EMBL/GenBank/DDBJ whole genome shotgun (WGS) entry which is preliminary data.</text>
</comment>
<sequence length="85" mass="9581">MDDLERYHYIQDLSDANDLLTSICVKENVLRKVRIKIPHICTRRYPLSAKRHTALLYGLEHGATSATSPVSNSVVTSTNLRNKNG</sequence>
<dbReference type="EMBL" id="JBHFEH010000095">
    <property type="protein sequence ID" value="KAL2047755.1"/>
    <property type="molecule type" value="Genomic_DNA"/>
</dbReference>
<proteinExistence type="predicted"/>
<dbReference type="Proteomes" id="UP001590951">
    <property type="component" value="Unassembled WGS sequence"/>
</dbReference>
<feature type="region of interest" description="Disordered" evidence="1">
    <location>
        <begin position="64"/>
        <end position="85"/>
    </location>
</feature>
<evidence type="ECO:0000313" key="2">
    <source>
        <dbReference type="EMBL" id="KAL2047755.1"/>
    </source>
</evidence>
<gene>
    <name evidence="2" type="ORF">ABVK25_011367</name>
</gene>
<evidence type="ECO:0000256" key="1">
    <source>
        <dbReference type="SAM" id="MobiDB-lite"/>
    </source>
</evidence>